<dbReference type="Pfam" id="PF10604">
    <property type="entry name" value="Polyketide_cyc2"/>
    <property type="match status" value="1"/>
</dbReference>
<dbReference type="AlphaFoldDB" id="A0A1A7C3D9"/>
<evidence type="ECO:0000313" key="3">
    <source>
        <dbReference type="Proteomes" id="UP000092713"/>
    </source>
</evidence>
<keyword evidence="3" id="KW-1185">Reference proteome</keyword>
<dbReference type="SUPFAM" id="SSF55961">
    <property type="entry name" value="Bet v1-like"/>
    <property type="match status" value="1"/>
</dbReference>
<dbReference type="STRING" id="1747903.ASR47_1007144"/>
<proteinExistence type="predicted"/>
<feature type="chain" id="PRO_5008510069" evidence="1">
    <location>
        <begin position="23"/>
        <end position="175"/>
    </location>
</feature>
<name>A0A1A7C3D9_9BURK</name>
<evidence type="ECO:0000313" key="2">
    <source>
        <dbReference type="EMBL" id="OBV38828.1"/>
    </source>
</evidence>
<evidence type="ECO:0000256" key="1">
    <source>
        <dbReference type="SAM" id="SignalP"/>
    </source>
</evidence>
<feature type="signal peptide" evidence="1">
    <location>
        <begin position="1"/>
        <end position="22"/>
    </location>
</feature>
<dbReference type="RefSeq" id="WP_065308545.1">
    <property type="nucleotide sequence ID" value="NZ_LOCQ01000056.1"/>
</dbReference>
<dbReference type="InterPro" id="IPR019587">
    <property type="entry name" value="Polyketide_cyclase/dehydratase"/>
</dbReference>
<organism evidence="2 3">
    <name type="scientific">Janthinobacterium psychrotolerans</name>
    <dbReference type="NCBI Taxonomy" id="1747903"/>
    <lineage>
        <taxon>Bacteria</taxon>
        <taxon>Pseudomonadati</taxon>
        <taxon>Pseudomonadota</taxon>
        <taxon>Betaproteobacteria</taxon>
        <taxon>Burkholderiales</taxon>
        <taxon>Oxalobacteraceae</taxon>
        <taxon>Janthinobacterium</taxon>
    </lineage>
</organism>
<dbReference type="CDD" id="cd07818">
    <property type="entry name" value="SRPBCC_1"/>
    <property type="match status" value="1"/>
</dbReference>
<keyword evidence="1" id="KW-0732">Signal</keyword>
<dbReference type="PATRIC" id="fig|1747903.4.peg.2389"/>
<comment type="caution">
    <text evidence="2">The sequence shown here is derived from an EMBL/GenBank/DDBJ whole genome shotgun (WGS) entry which is preliminary data.</text>
</comment>
<dbReference type="EMBL" id="LOCQ01000056">
    <property type="protein sequence ID" value="OBV38828.1"/>
    <property type="molecule type" value="Genomic_DNA"/>
</dbReference>
<dbReference type="Gene3D" id="3.30.530.20">
    <property type="match status" value="1"/>
</dbReference>
<sequence>MIKKTLLLIAVFVAGVLGFATTKPDTFSVQREVSIKAPPQKIAALLTDFRQWQAWSPWEKLDPDMARTYSGPATGKGAQYAWQGNDKVGAGRMEIVDAAAPERTVIKLDFLQPYVSHNMTIFTLKPDGENTRVNWTMTGPSPYVSKVMNVFVSMDTMIGKDFDKGLTNLKAAAEQ</sequence>
<dbReference type="OrthoDB" id="9807923at2"/>
<protein>
    <submittedName>
        <fullName evidence="2">Carbon monoxide dehydrogenase subunit G</fullName>
    </submittedName>
</protein>
<accession>A0A1A7C3D9</accession>
<gene>
    <name evidence="2" type="ORF">ASR47_1007144</name>
</gene>
<dbReference type="InterPro" id="IPR023393">
    <property type="entry name" value="START-like_dom_sf"/>
</dbReference>
<reference evidence="2 3" key="1">
    <citation type="submission" date="2016-04" db="EMBL/GenBank/DDBJ databases">
        <title>Draft genome sequence of Janthinobacterium psychrotolerans sp. nov., isolated from freshwater sediments in Denmark.</title>
        <authorList>
            <person name="Gong X."/>
            <person name="Skrivergaard S."/>
            <person name="Korsgaard B.S."/>
            <person name="Schreiber L."/>
            <person name="Marshall I.P."/>
            <person name="Finster K."/>
            <person name="Schramm A."/>
        </authorList>
    </citation>
    <scope>NUCLEOTIDE SEQUENCE [LARGE SCALE GENOMIC DNA]</scope>
    <source>
        <strain evidence="2 3">S3-2</strain>
    </source>
</reference>
<dbReference type="Proteomes" id="UP000092713">
    <property type="component" value="Unassembled WGS sequence"/>
</dbReference>